<gene>
    <name evidence="1" type="ORF">E3C22_13440</name>
</gene>
<name>A0A4Y8RHS5_9HYPH</name>
<organism evidence="1 2">
    <name type="scientific">Jiella endophytica</name>
    <dbReference type="NCBI Taxonomy" id="2558362"/>
    <lineage>
        <taxon>Bacteria</taxon>
        <taxon>Pseudomonadati</taxon>
        <taxon>Pseudomonadota</taxon>
        <taxon>Alphaproteobacteria</taxon>
        <taxon>Hyphomicrobiales</taxon>
        <taxon>Aurantimonadaceae</taxon>
        <taxon>Jiella</taxon>
    </lineage>
</organism>
<proteinExistence type="predicted"/>
<protein>
    <recommendedName>
        <fullName evidence="3">Flagellar protein FlgN</fullName>
    </recommendedName>
</protein>
<reference evidence="1 2" key="1">
    <citation type="submission" date="2019-03" db="EMBL/GenBank/DDBJ databases">
        <title>Jiella endophytica sp. nov., a novel endophytic bacterium isolated from root of Ficus microcarpa Linn. f.</title>
        <authorList>
            <person name="Tuo L."/>
        </authorList>
    </citation>
    <scope>NUCLEOTIDE SEQUENCE [LARGE SCALE GENOMIC DNA]</scope>
    <source>
        <strain evidence="1 2">CBS5Q-3</strain>
    </source>
</reference>
<dbReference type="Proteomes" id="UP000298179">
    <property type="component" value="Unassembled WGS sequence"/>
</dbReference>
<evidence type="ECO:0000313" key="1">
    <source>
        <dbReference type="EMBL" id="TFF21690.1"/>
    </source>
</evidence>
<comment type="caution">
    <text evidence="1">The sequence shown here is derived from an EMBL/GenBank/DDBJ whole genome shotgun (WGS) entry which is preliminary data.</text>
</comment>
<dbReference type="OrthoDB" id="7871570at2"/>
<evidence type="ECO:0000313" key="2">
    <source>
        <dbReference type="Proteomes" id="UP000298179"/>
    </source>
</evidence>
<sequence length="115" mass="12613">MYQAIEKAADRLEAILALEIDTLRGKASEPLSELTTRKNHCLLELSRLSRSLAGTADRDQRIDDRLRLLQKALKESQRVLGLHVQASREIGGVIAATISAADSDGTYTTAVLRRG</sequence>
<evidence type="ECO:0008006" key="3">
    <source>
        <dbReference type="Google" id="ProtNLM"/>
    </source>
</evidence>
<dbReference type="EMBL" id="SOZD01000004">
    <property type="protein sequence ID" value="TFF21690.1"/>
    <property type="molecule type" value="Genomic_DNA"/>
</dbReference>
<dbReference type="RefSeq" id="WP_134762573.1">
    <property type="nucleotide sequence ID" value="NZ_SOZD01000004.1"/>
</dbReference>
<dbReference type="AlphaFoldDB" id="A0A4Y8RHS5"/>
<keyword evidence="2" id="KW-1185">Reference proteome</keyword>
<accession>A0A4Y8RHS5</accession>